<evidence type="ECO:0000313" key="1">
    <source>
        <dbReference type="EMBL" id="SNT20732.1"/>
    </source>
</evidence>
<keyword evidence="2" id="KW-1185">Reference proteome</keyword>
<sequence>MKSYFLIIFSLVFLLFNLPKLGSVNSLNSMEQAVLMKNCGAKRLVKRTCAKKCFRHPSHSRQQDAAGVTTGCSSPMYAALFAQEQERVLSFPLWSSVTLATPQKYLSPHLKTDPDPPRFS</sequence>
<protein>
    <submittedName>
        <fullName evidence="1">Uncharacterized protein</fullName>
    </submittedName>
</protein>
<proteinExistence type="predicted"/>
<organism evidence="1 2">
    <name type="scientific">Pontibacter ummariensis</name>
    <dbReference type="NCBI Taxonomy" id="1610492"/>
    <lineage>
        <taxon>Bacteria</taxon>
        <taxon>Pseudomonadati</taxon>
        <taxon>Bacteroidota</taxon>
        <taxon>Cytophagia</taxon>
        <taxon>Cytophagales</taxon>
        <taxon>Hymenobacteraceae</taxon>
        <taxon>Pontibacter</taxon>
    </lineage>
</organism>
<evidence type="ECO:0000313" key="2">
    <source>
        <dbReference type="Proteomes" id="UP000198432"/>
    </source>
</evidence>
<dbReference type="RefSeq" id="WP_089321480.1">
    <property type="nucleotide sequence ID" value="NZ_FZOQ01000031.1"/>
</dbReference>
<accession>A0A239KSL1</accession>
<name>A0A239KSL1_9BACT</name>
<reference evidence="2" key="1">
    <citation type="submission" date="2017-06" db="EMBL/GenBank/DDBJ databases">
        <authorList>
            <person name="Varghese N."/>
            <person name="Submissions S."/>
        </authorList>
    </citation>
    <scope>NUCLEOTIDE SEQUENCE [LARGE SCALE GENOMIC DNA]</scope>
    <source>
        <strain evidence="2">NKM1</strain>
    </source>
</reference>
<gene>
    <name evidence="1" type="ORF">SAMN06296052_1316</name>
</gene>
<dbReference type="AlphaFoldDB" id="A0A239KSL1"/>
<dbReference type="Proteomes" id="UP000198432">
    <property type="component" value="Unassembled WGS sequence"/>
</dbReference>
<dbReference type="OrthoDB" id="853612at2"/>
<dbReference type="EMBL" id="FZOQ01000031">
    <property type="protein sequence ID" value="SNT20732.1"/>
    <property type="molecule type" value="Genomic_DNA"/>
</dbReference>